<gene>
    <name evidence="3" type="ORF">C4E15_22365</name>
</gene>
<keyword evidence="2" id="KW-0808">Transferase</keyword>
<dbReference type="InterPro" id="IPR029063">
    <property type="entry name" value="SAM-dependent_MTases_sf"/>
</dbReference>
<proteinExistence type="predicted"/>
<comment type="caution">
    <text evidence="3">The sequence shown here is derived from an EMBL/GenBank/DDBJ whole genome shotgun (WGS) entry which is preliminary data.</text>
</comment>
<dbReference type="AlphaFoldDB" id="A0A2S5GM03"/>
<evidence type="ECO:0000313" key="4">
    <source>
        <dbReference type="Proteomes" id="UP000239990"/>
    </source>
</evidence>
<reference evidence="3 4" key="1">
    <citation type="submission" date="2018-02" db="EMBL/GenBank/DDBJ databases">
        <title>Draft Genome of Achromobacter spanius stain 6.</title>
        <authorList>
            <person name="Gunasekera T.S."/>
            <person name="Radwan O."/>
            <person name="Ruiz O.N."/>
        </authorList>
    </citation>
    <scope>NUCLEOTIDE SEQUENCE [LARGE SCALE GENOMIC DNA]</scope>
    <source>
        <strain evidence="3 4">6</strain>
    </source>
</reference>
<evidence type="ECO:0000256" key="1">
    <source>
        <dbReference type="ARBA" id="ARBA00022603"/>
    </source>
</evidence>
<dbReference type="OrthoDB" id="189417at2"/>
<dbReference type="Proteomes" id="UP000239990">
    <property type="component" value="Unassembled WGS sequence"/>
</dbReference>
<dbReference type="GO" id="GO:0005886">
    <property type="term" value="C:plasma membrane"/>
    <property type="evidence" value="ECO:0007669"/>
    <property type="project" value="TreeGrafter"/>
</dbReference>
<dbReference type="GO" id="GO:0008168">
    <property type="term" value="F:methyltransferase activity"/>
    <property type="evidence" value="ECO:0007669"/>
    <property type="project" value="UniProtKB-KW"/>
</dbReference>
<evidence type="ECO:0000313" key="3">
    <source>
        <dbReference type="EMBL" id="PPA74102.1"/>
    </source>
</evidence>
<dbReference type="PANTHER" id="PTHR40048:SF1">
    <property type="entry name" value="RHAMNOSYL O-METHYLTRANSFERASE"/>
    <property type="match status" value="1"/>
</dbReference>
<dbReference type="SUPFAM" id="SSF53335">
    <property type="entry name" value="S-adenosyl-L-methionine-dependent methyltransferases"/>
    <property type="match status" value="1"/>
</dbReference>
<dbReference type="GO" id="GO:0008610">
    <property type="term" value="P:lipid biosynthetic process"/>
    <property type="evidence" value="ECO:0007669"/>
    <property type="project" value="InterPro"/>
</dbReference>
<dbReference type="InterPro" id="IPR007072">
    <property type="entry name" value="RNMT_CmcI"/>
</dbReference>
<dbReference type="PANTHER" id="PTHR40048">
    <property type="entry name" value="RHAMNOSYL O-METHYLTRANSFERASE"/>
    <property type="match status" value="1"/>
</dbReference>
<dbReference type="RefSeq" id="WP_104144962.1">
    <property type="nucleotide sequence ID" value="NZ_PREU01000011.1"/>
</dbReference>
<dbReference type="GO" id="GO:0032259">
    <property type="term" value="P:methylation"/>
    <property type="evidence" value="ECO:0007669"/>
    <property type="project" value="UniProtKB-KW"/>
</dbReference>
<keyword evidence="1" id="KW-0489">Methyltransferase</keyword>
<sequence>MSYLETTPDAHPEYRQEKEARIAGFASDQEFRELSIAWRQMALERKYMNNFSWAGRPLIQLPMDAMAMQELIWAVKPDLIIETGIAHGGSLMLSASMLQLLGAGEVVGVDIEIREHNRTAIEAHPLAKRIHLIEGSSIDAATIAQVRAHAEGKKNIMVCLDSNHTHDHVLAELNAYADLVSVGSYCVVFDTFVEDMPADYEWPGRHWGKGNNPKTAVWEWIKQHPEFEIDRSVEDRLLVTSAPDGFLRRKA</sequence>
<dbReference type="GO" id="GO:0071770">
    <property type="term" value="P:DIM/DIP cell wall layer assembly"/>
    <property type="evidence" value="ECO:0007669"/>
    <property type="project" value="TreeGrafter"/>
</dbReference>
<evidence type="ECO:0000256" key="2">
    <source>
        <dbReference type="ARBA" id="ARBA00022679"/>
    </source>
</evidence>
<dbReference type="Gene3D" id="3.40.50.150">
    <property type="entry name" value="Vaccinia Virus protein VP39"/>
    <property type="match status" value="1"/>
</dbReference>
<dbReference type="Pfam" id="PF04989">
    <property type="entry name" value="RMNT_CmcI"/>
    <property type="match status" value="1"/>
</dbReference>
<dbReference type="EMBL" id="PREU01000011">
    <property type="protein sequence ID" value="PPA74102.1"/>
    <property type="molecule type" value="Genomic_DNA"/>
</dbReference>
<organism evidence="3 4">
    <name type="scientific">Achromobacter spanius</name>
    <dbReference type="NCBI Taxonomy" id="217203"/>
    <lineage>
        <taxon>Bacteria</taxon>
        <taxon>Pseudomonadati</taxon>
        <taxon>Pseudomonadota</taxon>
        <taxon>Betaproteobacteria</taxon>
        <taxon>Burkholderiales</taxon>
        <taxon>Alcaligenaceae</taxon>
        <taxon>Achromobacter</taxon>
    </lineage>
</organism>
<accession>A0A2S5GM03</accession>
<name>A0A2S5GM03_9BURK</name>
<protein>
    <submittedName>
        <fullName evidence="3">Cephalosporin hydroxylase</fullName>
    </submittedName>
</protein>